<dbReference type="Gene3D" id="3.90.79.10">
    <property type="entry name" value="Nucleoside Triphosphate Pyrophosphohydrolase"/>
    <property type="match status" value="1"/>
</dbReference>
<evidence type="ECO:0008006" key="4">
    <source>
        <dbReference type="Google" id="ProtNLM"/>
    </source>
</evidence>
<comment type="caution">
    <text evidence="2">The sequence shown here is derived from an EMBL/GenBank/DDBJ whole genome shotgun (WGS) entry which is preliminary data.</text>
</comment>
<evidence type="ECO:0000313" key="2">
    <source>
        <dbReference type="EMBL" id="EJK57100.1"/>
    </source>
</evidence>
<reference evidence="2 3" key="1">
    <citation type="journal article" date="2012" name="Genome Biol.">
        <title>Genome and low-iron response of an oceanic diatom adapted to chronic iron limitation.</title>
        <authorList>
            <person name="Lommer M."/>
            <person name="Specht M."/>
            <person name="Roy A.S."/>
            <person name="Kraemer L."/>
            <person name="Andreson R."/>
            <person name="Gutowska M.A."/>
            <person name="Wolf J."/>
            <person name="Bergner S.V."/>
            <person name="Schilhabel M.B."/>
            <person name="Klostermeier U.C."/>
            <person name="Beiko R.G."/>
            <person name="Rosenstiel P."/>
            <person name="Hippler M."/>
            <person name="Laroche J."/>
        </authorList>
    </citation>
    <scope>NUCLEOTIDE SEQUENCE [LARGE SCALE GENOMIC DNA]</scope>
    <source>
        <strain evidence="2 3">CCMP1005</strain>
    </source>
</reference>
<gene>
    <name evidence="2" type="ORF">THAOC_22894</name>
</gene>
<evidence type="ECO:0000256" key="1">
    <source>
        <dbReference type="SAM" id="SignalP"/>
    </source>
</evidence>
<name>K0RVV3_THAOC</name>
<accession>K0RVV3</accession>
<keyword evidence="3" id="KW-1185">Reference proteome</keyword>
<organism evidence="2 3">
    <name type="scientific">Thalassiosira oceanica</name>
    <name type="common">Marine diatom</name>
    <dbReference type="NCBI Taxonomy" id="159749"/>
    <lineage>
        <taxon>Eukaryota</taxon>
        <taxon>Sar</taxon>
        <taxon>Stramenopiles</taxon>
        <taxon>Ochrophyta</taxon>
        <taxon>Bacillariophyta</taxon>
        <taxon>Coscinodiscophyceae</taxon>
        <taxon>Thalassiosirophycidae</taxon>
        <taxon>Thalassiosirales</taxon>
        <taxon>Thalassiosiraceae</taxon>
        <taxon>Thalassiosira</taxon>
    </lineage>
</organism>
<keyword evidence="1" id="KW-0732">Signal</keyword>
<dbReference type="EMBL" id="AGNL01029491">
    <property type="protein sequence ID" value="EJK57100.1"/>
    <property type="molecule type" value="Genomic_DNA"/>
</dbReference>
<dbReference type="OMA" id="VRCETEE"/>
<dbReference type="OrthoDB" id="185493at2759"/>
<dbReference type="Proteomes" id="UP000266841">
    <property type="component" value="Unassembled WGS sequence"/>
</dbReference>
<protein>
    <recommendedName>
        <fullName evidence="4">Nudix hydrolase domain-containing protein</fullName>
    </recommendedName>
</protein>
<dbReference type="AlphaFoldDB" id="K0RVV3"/>
<sequence>MSATSIILSVLCAIVCVIGEGGRTPPTKLYVDGRDREHGYTIIDEQIRYSGWRQVLRRRVSAPHLGDKHLDFDVIDQAKSCGAVVIFAWNSTSKTATIIREYMPGPHRVLSGLAAGIVEDDKHGIELDGRESLELIAARCELEEECHLAGGTWYRLTDEGVSSKNKLNSQFACSQAQMKSAVSMDKYVVTEITPWLVIDPEHVLEPRPMDDEEDIVIISGVPTDDILKTIREGDMNIVGAFASLLALEKLRSLGEI</sequence>
<feature type="chain" id="PRO_5003839495" description="Nudix hydrolase domain-containing protein" evidence="1">
    <location>
        <begin position="20"/>
        <end position="256"/>
    </location>
</feature>
<feature type="signal peptide" evidence="1">
    <location>
        <begin position="1"/>
        <end position="19"/>
    </location>
</feature>
<proteinExistence type="predicted"/>
<evidence type="ECO:0000313" key="3">
    <source>
        <dbReference type="Proteomes" id="UP000266841"/>
    </source>
</evidence>
<dbReference type="eggNOG" id="ENOG502S4K6">
    <property type="taxonomic scope" value="Eukaryota"/>
</dbReference>